<sequence>MENEKEIVSEQQRVNFTVEKVRRELSKVEGKTSVIKDDIITVRRNFWEDVTVNLDDAVEAGETATSIRQQADLLAEKEHRHRHMHRDVKKLKKLSEAPYFSRIDFHEDGERNSEQIYLGTSSFIDEETGEFLVYDWRAPISSLYYDYSLGVAKFEAPAGDIKGELLLKRQFIIRNSKIQSMFDTGETIGDELLQEVLGSHSDSKMKTIVATIQREQNKIIRNEKGKFLIVQGAAGSGKTSAALQRIAYLMYKYRDTLEAEDILLFSPNKMFNDYIKNVLPELGEENMQQTTFQQYVKQSLEPIYQVEDLFDQMEEMLTEKNELDTRNRRIMTTYKTSTKYMELLERYISSLHREGMIFKNLEFRGNFVFTAKEISIYFYDLDSSIPIPNRLKLVVERLLRKLKDIEKAEREKEWVDEEIQFLSKDEYQFYYEKLTKQKEFSESTFDDYERESKLLSRYIVKKHLSKIRKQIKKLAFVDIHAIYLRLFQPDKYSLESHSISKEQWDLFCSETVKKIKNYKMPYEDATPYLFLKEKIEGFKVNTKVRYVFLDEAQDYSVFQLHYIMHVFPRARFTILGDFNQAIYTHHTYLDPSARSSLFEKEQTENIELLRSYRSTKEIVEFTSAMIEGGERIIPFNRQGHKPVVKKCKSHNQLAAEIIEVVNSFTSYKSIAVICKSSEECLQAYELLKHKTPVHLMTKESNEFQEGLLIIPAYLAKGIEFDAVMIYNANEDNYGDLSLRKLFYTACTRAMHELYLFYINKMTPFMTSIPEDYYQKECNG</sequence>
<evidence type="ECO:0000256" key="6">
    <source>
        <dbReference type="SAM" id="Coils"/>
    </source>
</evidence>
<keyword evidence="1 5" id="KW-0547">Nucleotide-binding</keyword>
<keyword evidence="4 5" id="KW-0067">ATP-binding</keyword>
<reference evidence="8 9" key="1">
    <citation type="journal article" date="2016" name="Sci. Rep.">
        <title>Complete genome sequence and transcriptomic analysis of a novel marine strain Bacillus weihaiensis reveals the mechanism of brown algae degradation.</title>
        <authorList>
            <person name="Zhu Y."/>
            <person name="Chen P."/>
            <person name="Bao Y."/>
            <person name="Men Y."/>
            <person name="Zeng Y."/>
            <person name="Yang J."/>
            <person name="Sun J."/>
            <person name="Sun Y."/>
        </authorList>
    </citation>
    <scope>NUCLEOTIDE SEQUENCE [LARGE SCALE GENOMIC DNA]</scope>
    <source>
        <strain evidence="8 9">Alg07</strain>
    </source>
</reference>
<dbReference type="Proteomes" id="UP000181936">
    <property type="component" value="Chromosome"/>
</dbReference>
<dbReference type="InterPro" id="IPR014016">
    <property type="entry name" value="UvrD-like_ATP-bd"/>
</dbReference>
<keyword evidence="2 5" id="KW-0378">Hydrolase</keyword>
<evidence type="ECO:0000256" key="4">
    <source>
        <dbReference type="ARBA" id="ARBA00022840"/>
    </source>
</evidence>
<feature type="binding site" evidence="5">
    <location>
        <begin position="232"/>
        <end position="239"/>
    </location>
    <ligand>
        <name>ATP</name>
        <dbReference type="ChEBI" id="CHEBI:30616"/>
    </ligand>
</feature>
<dbReference type="STRING" id="1547283.A9C19_08465"/>
<protein>
    <submittedName>
        <fullName evidence="8">Helicase</fullName>
    </submittedName>
</protein>
<evidence type="ECO:0000256" key="1">
    <source>
        <dbReference type="ARBA" id="ARBA00022741"/>
    </source>
</evidence>
<evidence type="ECO:0000259" key="7">
    <source>
        <dbReference type="PROSITE" id="PS51198"/>
    </source>
</evidence>
<dbReference type="InterPro" id="IPR027785">
    <property type="entry name" value="UvrD-like_helicase_C"/>
</dbReference>
<evidence type="ECO:0000256" key="2">
    <source>
        <dbReference type="ARBA" id="ARBA00022801"/>
    </source>
</evidence>
<evidence type="ECO:0000313" key="9">
    <source>
        <dbReference type="Proteomes" id="UP000181936"/>
    </source>
</evidence>
<dbReference type="GO" id="GO:0000725">
    <property type="term" value="P:recombinational repair"/>
    <property type="evidence" value="ECO:0007669"/>
    <property type="project" value="TreeGrafter"/>
</dbReference>
<dbReference type="Pfam" id="PF13538">
    <property type="entry name" value="UvrD_C_2"/>
    <property type="match status" value="1"/>
</dbReference>
<dbReference type="AlphaFoldDB" id="A0A1L3MR14"/>
<dbReference type="PROSITE" id="PS51198">
    <property type="entry name" value="UVRD_HELICASE_ATP_BIND"/>
    <property type="match status" value="1"/>
</dbReference>
<dbReference type="Gene3D" id="3.40.50.300">
    <property type="entry name" value="P-loop containing nucleotide triphosphate hydrolases"/>
    <property type="match status" value="3"/>
</dbReference>
<evidence type="ECO:0000256" key="5">
    <source>
        <dbReference type="PROSITE-ProRule" id="PRU00560"/>
    </source>
</evidence>
<dbReference type="GO" id="GO:0005829">
    <property type="term" value="C:cytosol"/>
    <property type="evidence" value="ECO:0007669"/>
    <property type="project" value="TreeGrafter"/>
</dbReference>
<dbReference type="GO" id="GO:0016787">
    <property type="term" value="F:hydrolase activity"/>
    <property type="evidence" value="ECO:0007669"/>
    <property type="project" value="UniProtKB-UniRule"/>
</dbReference>
<evidence type="ECO:0000256" key="3">
    <source>
        <dbReference type="ARBA" id="ARBA00022806"/>
    </source>
</evidence>
<dbReference type="SUPFAM" id="SSF52540">
    <property type="entry name" value="P-loop containing nucleoside triphosphate hydrolases"/>
    <property type="match status" value="1"/>
</dbReference>
<dbReference type="KEGG" id="bwh:A9C19_08465"/>
<gene>
    <name evidence="8" type="ORF">A9C19_08465</name>
</gene>
<proteinExistence type="predicted"/>
<dbReference type="PANTHER" id="PTHR11070:SF17">
    <property type="entry name" value="DNA HELICASE IV"/>
    <property type="match status" value="1"/>
</dbReference>
<dbReference type="EMBL" id="CP016020">
    <property type="protein sequence ID" value="APH04776.1"/>
    <property type="molecule type" value="Genomic_DNA"/>
</dbReference>
<keyword evidence="6" id="KW-0175">Coiled coil</keyword>
<dbReference type="GO" id="GO:0005524">
    <property type="term" value="F:ATP binding"/>
    <property type="evidence" value="ECO:0007669"/>
    <property type="project" value="UniProtKB-UniRule"/>
</dbReference>
<dbReference type="InterPro" id="IPR048228">
    <property type="entry name" value="HelD_bacillota"/>
</dbReference>
<dbReference type="GO" id="GO:0003677">
    <property type="term" value="F:DNA binding"/>
    <property type="evidence" value="ECO:0007669"/>
    <property type="project" value="InterPro"/>
</dbReference>
<feature type="coiled-coil region" evidence="6">
    <location>
        <begin position="391"/>
        <end position="451"/>
    </location>
</feature>
<dbReference type="PANTHER" id="PTHR11070">
    <property type="entry name" value="UVRD / RECB / PCRA DNA HELICASE FAMILY MEMBER"/>
    <property type="match status" value="1"/>
</dbReference>
<evidence type="ECO:0000313" key="8">
    <source>
        <dbReference type="EMBL" id="APH04776.1"/>
    </source>
</evidence>
<dbReference type="GO" id="GO:0043138">
    <property type="term" value="F:3'-5' DNA helicase activity"/>
    <property type="evidence" value="ECO:0007669"/>
    <property type="project" value="TreeGrafter"/>
</dbReference>
<keyword evidence="3 5" id="KW-0347">Helicase</keyword>
<keyword evidence="9" id="KW-1185">Reference proteome</keyword>
<dbReference type="NCBIfam" id="NF041464">
    <property type="entry name" value="HelD_BACSU"/>
    <property type="match status" value="1"/>
</dbReference>
<dbReference type="OrthoDB" id="9787585at2"/>
<feature type="domain" description="UvrD-like helicase ATP-binding" evidence="7">
    <location>
        <begin position="211"/>
        <end position="615"/>
    </location>
</feature>
<dbReference type="RefSeq" id="WP_072579569.1">
    <property type="nucleotide sequence ID" value="NZ_CP016020.1"/>
</dbReference>
<organism evidence="8 9">
    <name type="scientific">Bacillus weihaiensis</name>
    <dbReference type="NCBI Taxonomy" id="1547283"/>
    <lineage>
        <taxon>Bacteria</taxon>
        <taxon>Bacillati</taxon>
        <taxon>Bacillota</taxon>
        <taxon>Bacilli</taxon>
        <taxon>Bacillales</taxon>
        <taxon>Bacillaceae</taxon>
        <taxon>Bacillus</taxon>
    </lineage>
</organism>
<accession>A0A1L3MR14</accession>
<name>A0A1L3MR14_9BACI</name>
<dbReference type="Pfam" id="PF00580">
    <property type="entry name" value="UvrD-helicase"/>
    <property type="match status" value="1"/>
</dbReference>
<dbReference type="InterPro" id="IPR000212">
    <property type="entry name" value="DNA_helicase_UvrD/REP"/>
</dbReference>
<dbReference type="InterPro" id="IPR027417">
    <property type="entry name" value="P-loop_NTPase"/>
</dbReference>